<dbReference type="AlphaFoldDB" id="A1VWB4"/>
<gene>
    <name evidence="9" type="ordered locus">Pnap_4878</name>
</gene>
<evidence type="ECO:0000256" key="3">
    <source>
        <dbReference type="ARBA" id="ARBA00022801"/>
    </source>
</evidence>
<dbReference type="Pfam" id="PF02601">
    <property type="entry name" value="Exonuc_VII_L"/>
    <property type="match status" value="1"/>
</dbReference>
<dbReference type="RefSeq" id="WP_011798313.1">
    <property type="nucleotide sequence ID" value="NC_008759.1"/>
</dbReference>
<dbReference type="EC" id="3.1.11.6" evidence="5"/>
<evidence type="ECO:0000313" key="9">
    <source>
        <dbReference type="EMBL" id="ABM39942.1"/>
    </source>
</evidence>
<dbReference type="Pfam" id="PF18974">
    <property type="entry name" value="DUF5710"/>
    <property type="match status" value="1"/>
</dbReference>
<dbReference type="InterPro" id="IPR020579">
    <property type="entry name" value="Exonuc_VII_lsu_C"/>
</dbReference>
<keyword evidence="4" id="KW-0269">Exonuclease</keyword>
<dbReference type="GO" id="GO:0008855">
    <property type="term" value="F:exodeoxyribonuclease VII activity"/>
    <property type="evidence" value="ECO:0007669"/>
    <property type="project" value="UniProtKB-UniRule"/>
</dbReference>
<dbReference type="Proteomes" id="UP000000644">
    <property type="component" value="Plasmid pPNAP03"/>
</dbReference>
<evidence type="ECO:0000259" key="6">
    <source>
        <dbReference type="Pfam" id="PF02601"/>
    </source>
</evidence>
<keyword evidence="3 9" id="KW-0378">Hydrolase</keyword>
<dbReference type="PANTHER" id="PTHR30008">
    <property type="entry name" value="EXODEOXYRIBONUCLEASE 7 LARGE SUBUNIT"/>
    <property type="match status" value="1"/>
</dbReference>
<keyword evidence="9" id="KW-0614">Plasmid</keyword>
<evidence type="ECO:0000256" key="2">
    <source>
        <dbReference type="ARBA" id="ARBA00022722"/>
    </source>
</evidence>
<organism evidence="9 10">
    <name type="scientific">Polaromonas naphthalenivorans (strain CJ2)</name>
    <dbReference type="NCBI Taxonomy" id="365044"/>
    <lineage>
        <taxon>Bacteria</taxon>
        <taxon>Pseudomonadati</taxon>
        <taxon>Pseudomonadota</taxon>
        <taxon>Betaproteobacteria</taxon>
        <taxon>Burkholderiales</taxon>
        <taxon>Comamonadaceae</taxon>
        <taxon>Polaromonas</taxon>
    </lineage>
</organism>
<keyword evidence="10" id="KW-1185">Reference proteome</keyword>
<dbReference type="PANTHER" id="PTHR30008:SF0">
    <property type="entry name" value="EXODEOXYRIBONUCLEASE 7 LARGE SUBUNIT"/>
    <property type="match status" value="1"/>
</dbReference>
<evidence type="ECO:0000256" key="1">
    <source>
        <dbReference type="ARBA" id="ARBA00022490"/>
    </source>
</evidence>
<dbReference type="GO" id="GO:0003676">
    <property type="term" value="F:nucleic acid binding"/>
    <property type="evidence" value="ECO:0007669"/>
    <property type="project" value="InterPro"/>
</dbReference>
<dbReference type="EMBL" id="CP000532">
    <property type="protein sequence ID" value="ABM39942.1"/>
    <property type="molecule type" value="Genomic_DNA"/>
</dbReference>
<sequence>MANIFLTVPFKDKDAAKGLGARWDAAQRQWFVPDGRELAPFALWLPAGLVPALNSGDVLSIPDEPGTPAMPVRNGVSLSSLLGDVSRAVAQAYKAGVWTLVEVVELRANGGHVYLEVSERDAHGAVLAKARAVIWQSTASAILPEFERATGAQLAPGIKLLVRARPVFKAQYGFSLDIDAIDPAYTLGELEARKRDIRTRLQAEGVFAANKNLPPPWDFHNVLVVSPMGGAGLGDFQAEADRLQAHGICRFTYALSRFQGEGAPAEIRDALQAALGQGTGTVATPFDAVVIIRGGGAVNDLAWLNDYSLARLVCDLPIPVLTGIGHERDTTLLDEVAHARYDTPSKVIAGIEQRILQRVDEVKANFEQVSALAARASQAAREQAGKLDMTVRLEALRHLAQGRQAASQSLAAIRIDAMQCMRSAAEQSRDALQAVKTKVLTQLADAKRGVPALWSQIALGSEHALRTASAEGDSFIGSVLERARQDASRARQVSSDALNTVSNSAKLLVRKAATDSQALIREIAGQGPEKTLQRGFAIVRNQSGKPLTRALQARDGAAIEIEFQDGRVAAITQKRL</sequence>
<keyword evidence="1" id="KW-0963">Cytoplasm</keyword>
<dbReference type="GO" id="GO:0009318">
    <property type="term" value="C:exodeoxyribonuclease VII complex"/>
    <property type="evidence" value="ECO:0007669"/>
    <property type="project" value="UniProtKB-UniRule"/>
</dbReference>
<reference evidence="10" key="1">
    <citation type="journal article" date="2009" name="Environ. Microbiol.">
        <title>The genome of Polaromonas naphthalenivorans strain CJ2, isolated from coal tar-contaminated sediment, reveals physiological and metabolic versatility and evolution through extensive horizontal gene transfer.</title>
        <authorList>
            <person name="Yagi J.M."/>
            <person name="Sims D."/>
            <person name="Brettin T."/>
            <person name="Bruce D."/>
            <person name="Madsen E.L."/>
        </authorList>
    </citation>
    <scope>NUCLEOTIDE SEQUENCE [LARGE SCALE GENOMIC DNA]</scope>
    <source>
        <strain evidence="10">CJ2</strain>
        <plasmid evidence="10">Plasmid pPNAP03</plasmid>
    </source>
</reference>
<accession>A1VWB4</accession>
<evidence type="ECO:0000313" key="10">
    <source>
        <dbReference type="Proteomes" id="UP000000644"/>
    </source>
</evidence>
<evidence type="ECO:0000259" key="7">
    <source>
        <dbReference type="Pfam" id="PF13742"/>
    </source>
</evidence>
<feature type="domain" description="Exonuclease VII large subunit C-terminal" evidence="6">
    <location>
        <begin position="206"/>
        <end position="570"/>
    </location>
</feature>
<feature type="domain" description="OB-fold nucleic acid binding" evidence="7">
    <location>
        <begin position="77"/>
        <end position="181"/>
    </location>
</feature>
<dbReference type="InterPro" id="IPR043764">
    <property type="entry name" value="DUF5710"/>
</dbReference>
<dbReference type="CDD" id="cd04489">
    <property type="entry name" value="ExoVII_LU_OBF"/>
    <property type="match status" value="1"/>
</dbReference>
<feature type="domain" description="DUF5710" evidence="8">
    <location>
        <begin position="4"/>
        <end position="46"/>
    </location>
</feature>
<keyword evidence="2" id="KW-0540">Nuclease</keyword>
<proteinExistence type="predicted"/>
<dbReference type="HOGENOM" id="CLU_023625_4_0_4"/>
<geneLocation type="plasmid" evidence="9 10">
    <name>pPNAP03</name>
</geneLocation>
<dbReference type="InterPro" id="IPR025824">
    <property type="entry name" value="OB-fold_nuc-bd_dom"/>
</dbReference>
<dbReference type="KEGG" id="pna:Pnap_4878"/>
<dbReference type="Pfam" id="PF13742">
    <property type="entry name" value="tRNA_anti_2"/>
    <property type="match status" value="1"/>
</dbReference>
<dbReference type="NCBIfam" id="TIGR00237">
    <property type="entry name" value="xseA"/>
    <property type="match status" value="1"/>
</dbReference>
<dbReference type="GO" id="GO:0006308">
    <property type="term" value="P:DNA catabolic process"/>
    <property type="evidence" value="ECO:0007669"/>
    <property type="project" value="UniProtKB-UniRule"/>
</dbReference>
<dbReference type="OrthoDB" id="7235451at2"/>
<evidence type="ECO:0000256" key="4">
    <source>
        <dbReference type="ARBA" id="ARBA00022839"/>
    </source>
</evidence>
<dbReference type="InterPro" id="IPR003753">
    <property type="entry name" value="Exonuc_VII_L"/>
</dbReference>
<evidence type="ECO:0000259" key="8">
    <source>
        <dbReference type="Pfam" id="PF18974"/>
    </source>
</evidence>
<name>A1VWB4_POLNA</name>
<protein>
    <recommendedName>
        <fullName evidence="5">Exodeoxyribonuclease VII large subunit</fullName>
        <ecNumber evidence="5">3.1.11.6</ecNumber>
    </recommendedName>
</protein>
<evidence type="ECO:0000256" key="5">
    <source>
        <dbReference type="NCBIfam" id="TIGR00237"/>
    </source>
</evidence>